<evidence type="ECO:0000313" key="2">
    <source>
        <dbReference type="Proteomes" id="UP000509750"/>
    </source>
</evidence>
<dbReference type="SUPFAM" id="SSF88713">
    <property type="entry name" value="Glycoside hydrolase/deacetylase"/>
    <property type="match status" value="1"/>
</dbReference>
<dbReference type="Gene3D" id="3.20.20.370">
    <property type="entry name" value="Glycoside hydrolase/deacetylase"/>
    <property type="match status" value="1"/>
</dbReference>
<gene>
    <name evidence="1" type="ORF">HUG10_14900</name>
</gene>
<protein>
    <recommendedName>
        <fullName evidence="3">Polysaccharide deacetylase</fullName>
    </recommendedName>
</protein>
<sequence length="308" mass="35171">MTGQSDYSFALCLSHDVDRVYKTHQYLYNAISDRDIGELRGTFGSKNPYWQFERFMAIESGLGVRSSFNVLDEIHLSDRPMSEWVSKRGWMLYTGRYDVTDRAIASTFRTLDNLGWEIGLHGSYTSSENSGRFGYEKERIESVVNTEIIGNRQHHWRLSPPETWKHLRDAGIKYDTSLGDSTAMDFQHGYDLIRPFDDEFVVFPWSLMDHAVMGSAKSTDEVLANCQRVLEDARDNSSVLVADWHSNVLYEPEYPDYARVYEDLIERALDMGAWVGPPGTFYEAVPQPDGTIADALDNLSSTGREARV</sequence>
<dbReference type="KEGG" id="halg:HUG10_14900"/>
<evidence type="ECO:0000313" key="1">
    <source>
        <dbReference type="EMBL" id="QLG28749.1"/>
    </source>
</evidence>
<reference evidence="1 2" key="1">
    <citation type="submission" date="2020-07" db="EMBL/GenBank/DDBJ databases">
        <title>Gai3-2, isolated from salt lake.</title>
        <authorList>
            <person name="Cui H."/>
            <person name="Shi X."/>
        </authorList>
    </citation>
    <scope>NUCLEOTIDE SEQUENCE [LARGE SCALE GENOMIC DNA]</scope>
    <source>
        <strain evidence="1 2">Gai3-2</strain>
    </source>
</reference>
<dbReference type="EMBL" id="CP058529">
    <property type="protein sequence ID" value="QLG28749.1"/>
    <property type="molecule type" value="Genomic_DNA"/>
</dbReference>
<dbReference type="CDD" id="cd10931">
    <property type="entry name" value="CE4_u7"/>
    <property type="match status" value="1"/>
</dbReference>
<dbReference type="GO" id="GO:0005975">
    <property type="term" value="P:carbohydrate metabolic process"/>
    <property type="evidence" value="ECO:0007669"/>
    <property type="project" value="InterPro"/>
</dbReference>
<dbReference type="Proteomes" id="UP000509750">
    <property type="component" value="Chromosome"/>
</dbReference>
<name>A0A7D5GYM7_9EURY</name>
<keyword evidence="2" id="KW-1185">Reference proteome</keyword>
<proteinExistence type="predicted"/>
<dbReference type="AlphaFoldDB" id="A0A7D5GYM7"/>
<evidence type="ECO:0008006" key="3">
    <source>
        <dbReference type="Google" id="ProtNLM"/>
    </source>
</evidence>
<organism evidence="1 2">
    <name type="scientific">Halorarum halophilum</name>
    <dbReference type="NCBI Taxonomy" id="2743090"/>
    <lineage>
        <taxon>Archaea</taxon>
        <taxon>Methanobacteriati</taxon>
        <taxon>Methanobacteriota</taxon>
        <taxon>Stenosarchaea group</taxon>
        <taxon>Halobacteria</taxon>
        <taxon>Halobacteriales</taxon>
        <taxon>Haloferacaceae</taxon>
        <taxon>Halorarum</taxon>
    </lineage>
</organism>
<dbReference type="RefSeq" id="WP_179170323.1">
    <property type="nucleotide sequence ID" value="NZ_CP058529.1"/>
</dbReference>
<accession>A0A7D5GYM7</accession>
<dbReference type="GeneID" id="56030147"/>
<dbReference type="InterPro" id="IPR011330">
    <property type="entry name" value="Glyco_hydro/deAcase_b/a-brl"/>
</dbReference>
<dbReference type="OrthoDB" id="371704at2157"/>